<evidence type="ECO:0000256" key="1">
    <source>
        <dbReference type="SAM" id="Phobius"/>
    </source>
</evidence>
<feature type="transmembrane region" description="Helical" evidence="1">
    <location>
        <begin position="303"/>
        <end position="324"/>
    </location>
</feature>
<dbReference type="AlphaFoldDB" id="A0A1W1XY34"/>
<reference evidence="2 3" key="1">
    <citation type="submission" date="2017-04" db="EMBL/GenBank/DDBJ databases">
        <authorList>
            <person name="Afonso C.L."/>
            <person name="Miller P.J."/>
            <person name="Scott M.A."/>
            <person name="Spackman E."/>
            <person name="Goraichik I."/>
            <person name="Dimitrov K.M."/>
            <person name="Suarez D.L."/>
            <person name="Swayne D.E."/>
        </authorList>
    </citation>
    <scope>NUCLEOTIDE SEQUENCE [LARGE SCALE GENOMIC DNA]</scope>
    <source>
        <strain evidence="2 3">DSM 23236</strain>
    </source>
</reference>
<protein>
    <submittedName>
        <fullName evidence="2">Uncharacterized protein involved in response to NO</fullName>
    </submittedName>
</protein>
<sequence length="396" mass="43440">MMPQAVGPTSWQRLCRVPHRIYFACGALALLSMVLWWALGLSVPLPSTAPAWMVHAVLTPLGVFPLFMLGFMFTAGPRWLLAPETGPGHAPLALAYLAGIWLCLYGFAVAPRIALLGCVLMQASWLLAGWRWYGCVRRGQSSDKHHAVQLLLAMMAGLIAQGLFAGWAWCGNLQYWAMARDVALWGFLLPVFLIVLHRMLPVFTQMAVPMHGRWHPNWLLDTWLACCMVMVVLKIFDDGRLLAWVAGGLAVLLALTSLRWGLLDVLNNRLLAMLHLSFLWLALTLGVLAAHGAGAIPAGAAPAHALGLGFFSTTLVAFVTRVTLGHSGRNLLADQGYWAIYLSLHLISLLRLALAIQGGAATQLQWLALLWALIMLAWVARILPVYWRPRSDGKPG</sequence>
<gene>
    <name evidence="2" type="ORF">SAMN02745857_03268</name>
</gene>
<feature type="transmembrane region" description="Helical" evidence="1">
    <location>
        <begin position="336"/>
        <end position="356"/>
    </location>
</feature>
<keyword evidence="1" id="KW-1133">Transmembrane helix</keyword>
<feature type="transmembrane region" description="Helical" evidence="1">
    <location>
        <begin position="146"/>
        <end position="169"/>
    </location>
</feature>
<feature type="transmembrane region" description="Helical" evidence="1">
    <location>
        <begin position="242"/>
        <end position="263"/>
    </location>
</feature>
<feature type="transmembrane region" description="Helical" evidence="1">
    <location>
        <begin position="175"/>
        <end position="197"/>
    </location>
</feature>
<dbReference type="RefSeq" id="WP_084092138.1">
    <property type="nucleotide sequence ID" value="NZ_FWXD01000022.1"/>
</dbReference>
<keyword evidence="1" id="KW-0472">Membrane</keyword>
<feature type="transmembrane region" description="Helical" evidence="1">
    <location>
        <begin position="88"/>
        <end position="107"/>
    </location>
</feature>
<feature type="transmembrane region" description="Helical" evidence="1">
    <location>
        <begin position="51"/>
        <end position="76"/>
    </location>
</feature>
<accession>A0A1W1XY34</accession>
<dbReference type="Proteomes" id="UP000192761">
    <property type="component" value="Unassembled WGS sequence"/>
</dbReference>
<feature type="transmembrane region" description="Helical" evidence="1">
    <location>
        <begin position="368"/>
        <end position="387"/>
    </location>
</feature>
<keyword evidence="3" id="KW-1185">Reference proteome</keyword>
<feature type="transmembrane region" description="Helical" evidence="1">
    <location>
        <begin position="218"/>
        <end position="236"/>
    </location>
</feature>
<feature type="transmembrane region" description="Helical" evidence="1">
    <location>
        <begin position="21"/>
        <end position="39"/>
    </location>
</feature>
<name>A0A1W1XY34_9NEIS</name>
<dbReference type="InterPro" id="IPR010266">
    <property type="entry name" value="NnrS"/>
</dbReference>
<evidence type="ECO:0000313" key="2">
    <source>
        <dbReference type="EMBL" id="SMC28461.1"/>
    </source>
</evidence>
<feature type="transmembrane region" description="Helical" evidence="1">
    <location>
        <begin position="113"/>
        <end position="134"/>
    </location>
</feature>
<dbReference type="EMBL" id="FWXD01000022">
    <property type="protein sequence ID" value="SMC28461.1"/>
    <property type="molecule type" value="Genomic_DNA"/>
</dbReference>
<proteinExistence type="predicted"/>
<evidence type="ECO:0000313" key="3">
    <source>
        <dbReference type="Proteomes" id="UP000192761"/>
    </source>
</evidence>
<dbReference type="OrthoDB" id="9770040at2"/>
<keyword evidence="1" id="KW-0812">Transmembrane</keyword>
<organism evidence="2 3">
    <name type="scientific">Andreprevotia lacus DSM 23236</name>
    <dbReference type="NCBI Taxonomy" id="1121001"/>
    <lineage>
        <taxon>Bacteria</taxon>
        <taxon>Pseudomonadati</taxon>
        <taxon>Pseudomonadota</taxon>
        <taxon>Betaproteobacteria</taxon>
        <taxon>Neisseriales</taxon>
        <taxon>Chitinibacteraceae</taxon>
        <taxon>Andreprevotia</taxon>
    </lineage>
</organism>
<dbReference type="STRING" id="1121001.SAMN02745857_03268"/>
<feature type="transmembrane region" description="Helical" evidence="1">
    <location>
        <begin position="270"/>
        <end position="291"/>
    </location>
</feature>
<dbReference type="Pfam" id="PF05940">
    <property type="entry name" value="NnrS"/>
    <property type="match status" value="1"/>
</dbReference>